<accession>A0ABP4C4B4</accession>
<evidence type="ECO:0000313" key="2">
    <source>
        <dbReference type="Proteomes" id="UP001500665"/>
    </source>
</evidence>
<sequence length="291" mass="30596">MSVGGPVRAAEARAVRGLAARRDAGDFQRTPLPDPGGGFLLQAVCDPYAVGATGTGPLILSWNGTLWEKETLPALDPALSGAMLTGVAGRVAVGGAFDRLAGAETPLLLCRDDTGWTEEKAPGTGFPYVLTGVHGDWAVGHGFPGTAVLHRGLTGWAPVAVPGRPVRLLAVASHGSRLWAGGERDREGLLLSFDGRTWKEHRTKTGPVTALALRHGRPWAAAGRTLLEWTGRRWARHTAPLSVNALAVSATGRLCAAGAGRWGLYDGRRWRLHVLPGTWLGADPAWLVGSA</sequence>
<dbReference type="EMBL" id="BAAAHH010000024">
    <property type="protein sequence ID" value="GAA0960638.1"/>
    <property type="molecule type" value="Genomic_DNA"/>
</dbReference>
<gene>
    <name evidence="1" type="ORF">GCM10009550_52070</name>
</gene>
<protein>
    <submittedName>
        <fullName evidence="1">Uncharacterized protein</fullName>
    </submittedName>
</protein>
<evidence type="ECO:0000313" key="1">
    <source>
        <dbReference type="EMBL" id="GAA0960638.1"/>
    </source>
</evidence>
<dbReference type="SUPFAM" id="SSF63829">
    <property type="entry name" value="Calcium-dependent phosphotriesterase"/>
    <property type="match status" value="1"/>
</dbReference>
<dbReference type="RefSeq" id="WP_344243584.1">
    <property type="nucleotide sequence ID" value="NZ_BAAAHH010000024.1"/>
</dbReference>
<name>A0ABP4C4B4_9ACTN</name>
<organism evidence="1 2">
    <name type="scientific">Actinocorallia libanotica</name>
    <dbReference type="NCBI Taxonomy" id="46162"/>
    <lineage>
        <taxon>Bacteria</taxon>
        <taxon>Bacillati</taxon>
        <taxon>Actinomycetota</taxon>
        <taxon>Actinomycetes</taxon>
        <taxon>Streptosporangiales</taxon>
        <taxon>Thermomonosporaceae</taxon>
        <taxon>Actinocorallia</taxon>
    </lineage>
</organism>
<dbReference type="Proteomes" id="UP001500665">
    <property type="component" value="Unassembled WGS sequence"/>
</dbReference>
<comment type="caution">
    <text evidence="1">The sequence shown here is derived from an EMBL/GenBank/DDBJ whole genome shotgun (WGS) entry which is preliminary data.</text>
</comment>
<proteinExistence type="predicted"/>
<reference evidence="2" key="1">
    <citation type="journal article" date="2019" name="Int. J. Syst. Evol. Microbiol.">
        <title>The Global Catalogue of Microorganisms (GCM) 10K type strain sequencing project: providing services to taxonomists for standard genome sequencing and annotation.</title>
        <authorList>
            <consortium name="The Broad Institute Genomics Platform"/>
            <consortium name="The Broad Institute Genome Sequencing Center for Infectious Disease"/>
            <person name="Wu L."/>
            <person name="Ma J."/>
        </authorList>
    </citation>
    <scope>NUCLEOTIDE SEQUENCE [LARGE SCALE GENOMIC DNA]</scope>
    <source>
        <strain evidence="2">JCM 10696</strain>
    </source>
</reference>
<keyword evidence="2" id="KW-1185">Reference proteome</keyword>